<reference evidence="1" key="1">
    <citation type="submission" date="2014-09" db="EMBL/GenBank/DDBJ databases">
        <authorList>
            <person name="Magalhaes I.L.F."/>
            <person name="Oliveira U."/>
            <person name="Santos F.R."/>
            <person name="Vidigal T.H.D.A."/>
            <person name="Brescovit A.D."/>
            <person name="Santos A.J."/>
        </authorList>
    </citation>
    <scope>NUCLEOTIDE SEQUENCE</scope>
    <source>
        <tissue evidence="1">Shoot tissue taken approximately 20 cm above the soil surface</tissue>
    </source>
</reference>
<dbReference type="EMBL" id="GBRH01197930">
    <property type="protein sequence ID" value="JAD99965.1"/>
    <property type="molecule type" value="Transcribed_RNA"/>
</dbReference>
<organism evidence="1">
    <name type="scientific">Arundo donax</name>
    <name type="common">Giant reed</name>
    <name type="synonym">Donax arundinaceus</name>
    <dbReference type="NCBI Taxonomy" id="35708"/>
    <lineage>
        <taxon>Eukaryota</taxon>
        <taxon>Viridiplantae</taxon>
        <taxon>Streptophyta</taxon>
        <taxon>Embryophyta</taxon>
        <taxon>Tracheophyta</taxon>
        <taxon>Spermatophyta</taxon>
        <taxon>Magnoliopsida</taxon>
        <taxon>Liliopsida</taxon>
        <taxon>Poales</taxon>
        <taxon>Poaceae</taxon>
        <taxon>PACMAD clade</taxon>
        <taxon>Arundinoideae</taxon>
        <taxon>Arundineae</taxon>
        <taxon>Arundo</taxon>
    </lineage>
</organism>
<reference evidence="1" key="2">
    <citation type="journal article" date="2015" name="Data Brief">
        <title>Shoot transcriptome of the giant reed, Arundo donax.</title>
        <authorList>
            <person name="Barrero R.A."/>
            <person name="Guerrero F.D."/>
            <person name="Moolhuijzen P."/>
            <person name="Goolsby J.A."/>
            <person name="Tidwell J."/>
            <person name="Bellgard S.E."/>
            <person name="Bellgard M.I."/>
        </authorList>
    </citation>
    <scope>NUCLEOTIDE SEQUENCE</scope>
    <source>
        <tissue evidence="1">Shoot tissue taken approximately 20 cm above the soil surface</tissue>
    </source>
</reference>
<evidence type="ECO:0000313" key="1">
    <source>
        <dbReference type="EMBL" id="JAD99965.1"/>
    </source>
</evidence>
<proteinExistence type="predicted"/>
<protein>
    <submittedName>
        <fullName evidence="1">Uncharacterized protein</fullName>
    </submittedName>
</protein>
<accession>A0A0A9EQ03</accession>
<name>A0A0A9EQ03_ARUDO</name>
<dbReference type="AlphaFoldDB" id="A0A0A9EQ03"/>
<sequence length="53" mass="6197">MQVKSTVPIPGPWRGFRLQCLNGKLREGRKEIIQKAYRPYVRYGEICMIGKCK</sequence>